<dbReference type="Gene3D" id="2.10.25.10">
    <property type="entry name" value="Laminin"/>
    <property type="match status" value="7"/>
</dbReference>
<dbReference type="InterPro" id="IPR049883">
    <property type="entry name" value="NOTCH1_EGF-like"/>
</dbReference>
<feature type="domain" description="EGF-like" evidence="6">
    <location>
        <begin position="300"/>
        <end position="340"/>
    </location>
</feature>
<keyword evidence="4" id="KW-1015">Disulfide bond</keyword>
<dbReference type="PROSITE" id="PS00010">
    <property type="entry name" value="ASX_HYDROXYL"/>
    <property type="match status" value="5"/>
</dbReference>
<feature type="domain" description="EGF-like" evidence="6">
    <location>
        <begin position="78"/>
        <end position="118"/>
    </location>
</feature>
<accession>A0A8S4PJQ9</accession>
<evidence type="ECO:0000256" key="2">
    <source>
        <dbReference type="ARBA" id="ARBA00022729"/>
    </source>
</evidence>
<dbReference type="InterPro" id="IPR000152">
    <property type="entry name" value="EGF-type_Asp/Asn_hydroxyl_site"/>
</dbReference>
<dbReference type="SMART" id="SM00181">
    <property type="entry name" value="EGF"/>
    <property type="match status" value="7"/>
</dbReference>
<evidence type="ECO:0000256" key="5">
    <source>
        <dbReference type="PROSITE-ProRule" id="PRU00076"/>
    </source>
</evidence>
<dbReference type="GO" id="GO:0005509">
    <property type="term" value="F:calcium ion binding"/>
    <property type="evidence" value="ECO:0007669"/>
    <property type="project" value="InterPro"/>
</dbReference>
<gene>
    <name evidence="8" type="ORF">OFUS_LOCUS18237</name>
</gene>
<organism evidence="8 9">
    <name type="scientific">Owenia fusiformis</name>
    <name type="common">Polychaete worm</name>
    <dbReference type="NCBI Taxonomy" id="6347"/>
    <lineage>
        <taxon>Eukaryota</taxon>
        <taxon>Metazoa</taxon>
        <taxon>Spiralia</taxon>
        <taxon>Lophotrochozoa</taxon>
        <taxon>Annelida</taxon>
        <taxon>Polychaeta</taxon>
        <taxon>Sedentaria</taxon>
        <taxon>Canalipalpata</taxon>
        <taxon>Sabellida</taxon>
        <taxon>Oweniida</taxon>
        <taxon>Oweniidae</taxon>
        <taxon>Owenia</taxon>
    </lineage>
</organism>
<comment type="caution">
    <text evidence="8">The sequence shown here is derived from an EMBL/GenBank/DDBJ whole genome shotgun (WGS) entry which is preliminary data.</text>
</comment>
<dbReference type="InterPro" id="IPR005533">
    <property type="entry name" value="AMOP_dom"/>
</dbReference>
<dbReference type="SMART" id="SM00179">
    <property type="entry name" value="EGF_CA"/>
    <property type="match status" value="7"/>
</dbReference>
<dbReference type="InterPro" id="IPR024731">
    <property type="entry name" value="NELL2-like_EGF"/>
</dbReference>
<dbReference type="OrthoDB" id="41109at2759"/>
<evidence type="ECO:0000313" key="8">
    <source>
        <dbReference type="EMBL" id="CAH1793381.1"/>
    </source>
</evidence>
<dbReference type="CDD" id="cd00054">
    <property type="entry name" value="EGF_CA"/>
    <property type="match status" value="5"/>
</dbReference>
<evidence type="ECO:0000259" key="6">
    <source>
        <dbReference type="PROSITE" id="PS50026"/>
    </source>
</evidence>
<dbReference type="Pfam" id="PF07645">
    <property type="entry name" value="EGF_CA"/>
    <property type="match status" value="3"/>
</dbReference>
<name>A0A8S4PJQ9_OWEFU</name>
<dbReference type="InterPro" id="IPR052235">
    <property type="entry name" value="Nephronectin_domain"/>
</dbReference>
<dbReference type="PROSITE" id="PS01186">
    <property type="entry name" value="EGF_2"/>
    <property type="match status" value="6"/>
</dbReference>
<keyword evidence="3" id="KW-0677">Repeat</keyword>
<dbReference type="InterPro" id="IPR003886">
    <property type="entry name" value="NIDO_dom"/>
</dbReference>
<sequence length="714" mass="79962">MNCRPVVVLIVLKEPRLSRPPPAVDDKPPPPLKLTLFLDTNECALRLCKYPKICRNSIGSYSCYCRSGYTEQDGKCKDIDECATKKRKCSGNAHCINTIGSSKCQCNDGFRGNGAFCRAIVNECAKGTDKCDKNAMCTDTVTSYRCSCKTGFRGTGYTCKAISSVNEVAESGSKTSKVVTKCSTHKKSCHVRANCLDTPDGHKCECKPGFSGNGKLCLDINECRPPSKCGSNSYCRNTAGSFVCTCRSGFKKSGDKCVDINECTLGKTRCHKYADCTNSIGSYKCSCKSGYRGTGYYCRDIEECSERTHDCHVYAECINTAGSFDCNCLDGFNGNGKYCFANNAIVEPELDTADECGYFNEMFRKSTKRKSNVYVRFKIYLRPGVKIQLFGSRVNYLFIYPGGTIGTSAVYTSSRSRFFGRPILSPAWGFIPSKFGQKSLNYTVLYESDLKTPENIDVKICTQEIIRSNTKLKSFEPTLVIVFSWHITGRGTNKKTSRYDVLLINNGLETYVLFKYKELNWDETMDMCDKFSGVSFGNGLTHELVKYSGTAKMDKLVHLPGNYGELGMYLFHASGPFNVPRDKETFCKTWSAKQNKTFISELVNTLPSCPCSIDEVKLDDRFQLESTTPTVDCYYLKNPTEDGTGQECCYGTHGNDFNNLITTGINAGHFQRFHYKQCPKFHYEYDSKAKHNCNYCGKECENSFNKYRPTDKCK</sequence>
<dbReference type="FunFam" id="2.10.25.10:FF:000038">
    <property type="entry name" value="Fibrillin 2"/>
    <property type="match status" value="5"/>
</dbReference>
<dbReference type="PROSITE" id="PS50856">
    <property type="entry name" value="AMOP"/>
    <property type="match status" value="1"/>
</dbReference>
<feature type="domain" description="EGF-like" evidence="6">
    <location>
        <begin position="219"/>
        <end position="258"/>
    </location>
</feature>
<protein>
    <submittedName>
        <fullName evidence="8">Uncharacterized protein</fullName>
    </submittedName>
</protein>
<dbReference type="InterPro" id="IPR009030">
    <property type="entry name" value="Growth_fac_rcpt_cys_sf"/>
</dbReference>
<dbReference type="InterPro" id="IPR018097">
    <property type="entry name" value="EGF_Ca-bd_CS"/>
</dbReference>
<dbReference type="PROSITE" id="PS01187">
    <property type="entry name" value="EGF_CA"/>
    <property type="match status" value="2"/>
</dbReference>
<dbReference type="SUPFAM" id="SSF57184">
    <property type="entry name" value="Growth factor receptor domain"/>
    <property type="match status" value="2"/>
</dbReference>
<evidence type="ECO:0000313" key="9">
    <source>
        <dbReference type="Proteomes" id="UP000749559"/>
    </source>
</evidence>
<dbReference type="SUPFAM" id="SSF57196">
    <property type="entry name" value="EGF/Laminin"/>
    <property type="match status" value="1"/>
</dbReference>
<dbReference type="SMART" id="SM00723">
    <property type="entry name" value="AMOP"/>
    <property type="match status" value="1"/>
</dbReference>
<keyword evidence="2" id="KW-0732">Signal</keyword>
<dbReference type="PANTHER" id="PTHR24050">
    <property type="entry name" value="PA14 DOMAIN-CONTAINING PROTEIN"/>
    <property type="match status" value="1"/>
</dbReference>
<dbReference type="InterPro" id="IPR001881">
    <property type="entry name" value="EGF-like_Ca-bd_dom"/>
</dbReference>
<dbReference type="Pfam" id="PF06119">
    <property type="entry name" value="NIDO"/>
    <property type="match status" value="1"/>
</dbReference>
<evidence type="ECO:0000256" key="1">
    <source>
        <dbReference type="ARBA" id="ARBA00022536"/>
    </source>
</evidence>
<keyword evidence="9" id="KW-1185">Reference proteome</keyword>
<evidence type="ECO:0000256" key="4">
    <source>
        <dbReference type="ARBA" id="ARBA00023157"/>
    </source>
</evidence>
<dbReference type="GO" id="GO:0071944">
    <property type="term" value="C:cell periphery"/>
    <property type="evidence" value="ECO:0007669"/>
    <property type="project" value="UniProtKB-ARBA"/>
</dbReference>
<comment type="caution">
    <text evidence="5">Lacks conserved residue(s) required for the propagation of feature annotation.</text>
</comment>
<dbReference type="Pfam" id="PF12947">
    <property type="entry name" value="EGF_3"/>
    <property type="match status" value="4"/>
</dbReference>
<reference evidence="8" key="1">
    <citation type="submission" date="2022-03" db="EMBL/GenBank/DDBJ databases">
        <authorList>
            <person name="Martin C."/>
        </authorList>
    </citation>
    <scope>NUCLEOTIDE SEQUENCE</scope>
</reference>
<dbReference type="PROSITE" id="PS50026">
    <property type="entry name" value="EGF_3"/>
    <property type="match status" value="7"/>
</dbReference>
<feature type="domain" description="EGF-like" evidence="6">
    <location>
        <begin position="39"/>
        <end position="75"/>
    </location>
</feature>
<dbReference type="AlphaFoldDB" id="A0A8S4PJQ9"/>
<feature type="domain" description="EGF-like" evidence="6">
    <location>
        <begin position="178"/>
        <end position="218"/>
    </location>
</feature>
<evidence type="ECO:0000259" key="7">
    <source>
        <dbReference type="PROSITE" id="PS50856"/>
    </source>
</evidence>
<keyword evidence="1 5" id="KW-0245">EGF-like domain</keyword>
<evidence type="ECO:0000256" key="3">
    <source>
        <dbReference type="ARBA" id="ARBA00022737"/>
    </source>
</evidence>
<feature type="domain" description="EGF-like" evidence="6">
    <location>
        <begin position="120"/>
        <end position="160"/>
    </location>
</feature>
<dbReference type="GO" id="GO:0007160">
    <property type="term" value="P:cell-matrix adhesion"/>
    <property type="evidence" value="ECO:0007669"/>
    <property type="project" value="InterPro"/>
</dbReference>
<feature type="domain" description="EGF-like" evidence="6">
    <location>
        <begin position="259"/>
        <end position="299"/>
    </location>
</feature>
<dbReference type="EMBL" id="CAIIXF020000009">
    <property type="protein sequence ID" value="CAH1793381.1"/>
    <property type="molecule type" value="Genomic_DNA"/>
</dbReference>
<dbReference type="Proteomes" id="UP000749559">
    <property type="component" value="Unassembled WGS sequence"/>
</dbReference>
<proteinExistence type="predicted"/>
<dbReference type="InterPro" id="IPR000742">
    <property type="entry name" value="EGF"/>
</dbReference>
<feature type="domain" description="AMOP" evidence="7">
    <location>
        <begin position="579"/>
        <end position="707"/>
    </location>
</feature>
<dbReference type="PANTHER" id="PTHR24050:SF28">
    <property type="entry name" value="UROMODULIN-LIKE"/>
    <property type="match status" value="1"/>
</dbReference>